<dbReference type="AlphaFoldDB" id="A0A1H3HDT5"/>
<reference evidence="2" key="1">
    <citation type="submission" date="2016-10" db="EMBL/GenBank/DDBJ databases">
        <authorList>
            <person name="Varghese N."/>
            <person name="Submissions S."/>
        </authorList>
    </citation>
    <scope>NUCLEOTIDE SEQUENCE [LARGE SCALE GENOMIC DNA]</scope>
    <source>
        <strain evidence="2">VPI 5359</strain>
    </source>
</reference>
<gene>
    <name evidence="1" type="ORF">SAMN04488579_11759</name>
</gene>
<evidence type="ECO:0000313" key="2">
    <source>
        <dbReference type="Proteomes" id="UP000199652"/>
    </source>
</evidence>
<organism evidence="1 2">
    <name type="scientific">Eubacterium barkeri</name>
    <name type="common">Clostridium barkeri</name>
    <dbReference type="NCBI Taxonomy" id="1528"/>
    <lineage>
        <taxon>Bacteria</taxon>
        <taxon>Bacillati</taxon>
        <taxon>Bacillota</taxon>
        <taxon>Clostridia</taxon>
        <taxon>Eubacteriales</taxon>
        <taxon>Eubacteriaceae</taxon>
        <taxon>Eubacterium</taxon>
    </lineage>
</organism>
<evidence type="ECO:0000313" key="1">
    <source>
        <dbReference type="EMBL" id="SDY13676.1"/>
    </source>
</evidence>
<accession>A0A1H3HDT5</accession>
<dbReference type="RefSeq" id="WP_090246095.1">
    <property type="nucleotide sequence ID" value="NZ_FNOU01000017.1"/>
</dbReference>
<dbReference type="EMBL" id="FNOU01000017">
    <property type="protein sequence ID" value="SDY13676.1"/>
    <property type="molecule type" value="Genomic_DNA"/>
</dbReference>
<protein>
    <submittedName>
        <fullName evidence="1">Uncharacterized protein</fullName>
    </submittedName>
</protein>
<sequence>MKYRIVYDNGGHCTIEAASNLEAVIAGVEKARAKAGRDLKAIYRLSDNGCIAAELDLVAADFVMEGEYEQD</sequence>
<dbReference type="OrthoDB" id="1774757at2"/>
<dbReference type="Proteomes" id="UP000199652">
    <property type="component" value="Unassembled WGS sequence"/>
</dbReference>
<dbReference type="STRING" id="1528.SAMN04488579_11759"/>
<name>A0A1H3HDT5_EUBBA</name>
<proteinExistence type="predicted"/>
<keyword evidence="2" id="KW-1185">Reference proteome</keyword>